<gene>
    <name evidence="1" type="ORF">BDQ12DRAFT_738657</name>
</gene>
<reference evidence="1 2" key="1">
    <citation type="journal article" date="2019" name="Nat. Ecol. Evol.">
        <title>Megaphylogeny resolves global patterns of mushroom evolution.</title>
        <authorList>
            <person name="Varga T."/>
            <person name="Krizsan K."/>
            <person name="Foldi C."/>
            <person name="Dima B."/>
            <person name="Sanchez-Garcia M."/>
            <person name="Sanchez-Ramirez S."/>
            <person name="Szollosi G.J."/>
            <person name="Szarkandi J.G."/>
            <person name="Papp V."/>
            <person name="Albert L."/>
            <person name="Andreopoulos W."/>
            <person name="Angelini C."/>
            <person name="Antonin V."/>
            <person name="Barry K.W."/>
            <person name="Bougher N.L."/>
            <person name="Buchanan P."/>
            <person name="Buyck B."/>
            <person name="Bense V."/>
            <person name="Catcheside P."/>
            <person name="Chovatia M."/>
            <person name="Cooper J."/>
            <person name="Damon W."/>
            <person name="Desjardin D."/>
            <person name="Finy P."/>
            <person name="Geml J."/>
            <person name="Haridas S."/>
            <person name="Hughes K."/>
            <person name="Justo A."/>
            <person name="Karasinski D."/>
            <person name="Kautmanova I."/>
            <person name="Kiss B."/>
            <person name="Kocsube S."/>
            <person name="Kotiranta H."/>
            <person name="LaButti K.M."/>
            <person name="Lechner B.E."/>
            <person name="Liimatainen K."/>
            <person name="Lipzen A."/>
            <person name="Lukacs Z."/>
            <person name="Mihaltcheva S."/>
            <person name="Morgado L.N."/>
            <person name="Niskanen T."/>
            <person name="Noordeloos M.E."/>
            <person name="Ohm R.A."/>
            <person name="Ortiz-Santana B."/>
            <person name="Ovrebo C."/>
            <person name="Racz N."/>
            <person name="Riley R."/>
            <person name="Savchenko A."/>
            <person name="Shiryaev A."/>
            <person name="Soop K."/>
            <person name="Spirin V."/>
            <person name="Szebenyi C."/>
            <person name="Tomsovsky M."/>
            <person name="Tulloss R.E."/>
            <person name="Uehling J."/>
            <person name="Grigoriev I.V."/>
            <person name="Vagvolgyi C."/>
            <person name="Papp T."/>
            <person name="Martin F.M."/>
            <person name="Miettinen O."/>
            <person name="Hibbett D.S."/>
            <person name="Nagy L.G."/>
        </authorList>
    </citation>
    <scope>NUCLEOTIDE SEQUENCE [LARGE SCALE GENOMIC DNA]</scope>
    <source>
        <strain evidence="1 2">CBS 166.37</strain>
    </source>
</reference>
<dbReference type="EMBL" id="ML213644">
    <property type="protein sequence ID" value="TFK33643.1"/>
    <property type="molecule type" value="Genomic_DNA"/>
</dbReference>
<organism evidence="1 2">
    <name type="scientific">Crucibulum laeve</name>
    <dbReference type="NCBI Taxonomy" id="68775"/>
    <lineage>
        <taxon>Eukaryota</taxon>
        <taxon>Fungi</taxon>
        <taxon>Dikarya</taxon>
        <taxon>Basidiomycota</taxon>
        <taxon>Agaricomycotina</taxon>
        <taxon>Agaricomycetes</taxon>
        <taxon>Agaricomycetidae</taxon>
        <taxon>Agaricales</taxon>
        <taxon>Agaricineae</taxon>
        <taxon>Nidulariaceae</taxon>
        <taxon>Crucibulum</taxon>
    </lineage>
</organism>
<accession>A0A5C3LMZ5</accession>
<name>A0A5C3LMZ5_9AGAR</name>
<dbReference type="Proteomes" id="UP000308652">
    <property type="component" value="Unassembled WGS sequence"/>
</dbReference>
<evidence type="ECO:0000313" key="1">
    <source>
        <dbReference type="EMBL" id="TFK33643.1"/>
    </source>
</evidence>
<evidence type="ECO:0000313" key="2">
    <source>
        <dbReference type="Proteomes" id="UP000308652"/>
    </source>
</evidence>
<dbReference type="AlphaFoldDB" id="A0A5C3LMZ5"/>
<sequence>MSFDSDKVSPALEWSGAARKSVLVGPQQCPTHRFRQRNLSAPITTVLSPRQHNLQATSIFILDDDPVGYYFVSSKKTTFDKSYLLETDRESSLRKGCMVEQDVDMRGKLHWVFFEHWCLAETDWVSVQLGCVISFSSSSVGGTLLNGVMSLVCMGVAGRCNCDTRCGKAEDLLDLEANLSFGVEDNRVIKVGHMRTHIADNVLPVFVLEHLRYTSGI</sequence>
<keyword evidence="2" id="KW-1185">Reference proteome</keyword>
<protein>
    <submittedName>
        <fullName evidence="1">Uncharacterized protein</fullName>
    </submittedName>
</protein>
<proteinExistence type="predicted"/>